<organism evidence="1 4">
    <name type="scientific">Paraburkholderia rhynchosiae</name>
    <dbReference type="NCBI Taxonomy" id="487049"/>
    <lineage>
        <taxon>Bacteria</taxon>
        <taxon>Pseudomonadati</taxon>
        <taxon>Pseudomonadota</taxon>
        <taxon>Betaproteobacteria</taxon>
        <taxon>Burkholderiales</taxon>
        <taxon>Burkholderiaceae</taxon>
        <taxon>Paraburkholderia</taxon>
    </lineage>
</organism>
<dbReference type="AlphaFoldDB" id="A0A2N7VU40"/>
<gene>
    <name evidence="2" type="ORF">C0Z16_34395</name>
    <name evidence="1" type="ORF">LMG27174_05377</name>
</gene>
<keyword evidence="3" id="KW-1185">Reference proteome</keyword>
<dbReference type="EMBL" id="PNXY01000052">
    <property type="protein sequence ID" value="PMS20674.1"/>
    <property type="molecule type" value="Genomic_DNA"/>
</dbReference>
<proteinExistence type="predicted"/>
<accession>A0A2N7VU40</accession>
<dbReference type="Proteomes" id="UP000494205">
    <property type="component" value="Unassembled WGS sequence"/>
</dbReference>
<dbReference type="EMBL" id="CADIJZ010000023">
    <property type="protein sequence ID" value="CAB3726077.1"/>
    <property type="molecule type" value="Genomic_DNA"/>
</dbReference>
<evidence type="ECO:0000313" key="1">
    <source>
        <dbReference type="EMBL" id="CAB3726077.1"/>
    </source>
</evidence>
<dbReference type="Proteomes" id="UP000235659">
    <property type="component" value="Unassembled WGS sequence"/>
</dbReference>
<sequence length="79" mass="8433">MTGENAEDVSFGVVPGSTGTAGTFAVAWAPRRSPASDRARREALAALDPILSKFRPQAQKRAPARSASIRTARATFFQE</sequence>
<reference evidence="1 4" key="2">
    <citation type="submission" date="2020-04" db="EMBL/GenBank/DDBJ databases">
        <authorList>
            <person name="De Canck E."/>
        </authorList>
    </citation>
    <scope>NUCLEOTIDE SEQUENCE [LARGE SCALE GENOMIC DNA]</scope>
    <source>
        <strain evidence="1 4">LMG 27174</strain>
    </source>
</reference>
<evidence type="ECO:0000313" key="2">
    <source>
        <dbReference type="EMBL" id="PMS20674.1"/>
    </source>
</evidence>
<protein>
    <submittedName>
        <fullName evidence="1">Uncharacterized protein</fullName>
    </submittedName>
</protein>
<evidence type="ECO:0000313" key="4">
    <source>
        <dbReference type="Proteomes" id="UP000494205"/>
    </source>
</evidence>
<dbReference type="RefSeq" id="WP_102636450.1">
    <property type="nucleotide sequence ID" value="NZ_CADIJZ010000023.1"/>
</dbReference>
<name>A0A2N7VU40_9BURK</name>
<evidence type="ECO:0000313" key="3">
    <source>
        <dbReference type="Proteomes" id="UP000235659"/>
    </source>
</evidence>
<reference evidence="2 3" key="1">
    <citation type="submission" date="2018-01" db="EMBL/GenBank/DDBJ databases">
        <title>Whole genome analyses suggest that Burkholderia sensu lato contains two further novel genera in the rhizoxinica-symbiotica group Mycetohabitans gen. nov., and Trinickia gen. nov.: implications for the evolution of diazotrophy and nodulation in the Burkholderiaceae.</title>
        <authorList>
            <person name="Estrada-de los Santos P."/>
            <person name="Palmer M."/>
            <person name="Chavez-Ramirez B."/>
            <person name="Beukes C."/>
            <person name="Steenkamp E.T."/>
            <person name="Hirsch A.M."/>
            <person name="Manyaka P."/>
            <person name="Maluk M."/>
            <person name="Lafos M."/>
            <person name="Crook M."/>
            <person name="Gross E."/>
            <person name="Simon M.F."/>
            <person name="Bueno dos Reis Junior F."/>
            <person name="Poole P.S."/>
            <person name="Venter S.N."/>
            <person name="James E.K."/>
        </authorList>
    </citation>
    <scope>NUCLEOTIDE SEQUENCE [LARGE SCALE GENOMIC DNA]</scope>
    <source>
        <strain evidence="2 3">WSM 3937</strain>
    </source>
</reference>